<keyword evidence="5" id="KW-1185">Reference proteome</keyword>
<dbReference type="FunFam" id="3.30.70.360:FF:000001">
    <property type="entry name" value="N-acetyldiaminopimelate deacetylase"/>
    <property type="match status" value="1"/>
</dbReference>
<protein>
    <submittedName>
        <fullName evidence="4">Hippurate hydrolase</fullName>
    </submittedName>
</protein>
<dbReference type="InterPro" id="IPR036264">
    <property type="entry name" value="Bact_exopeptidase_dim_dom"/>
</dbReference>
<dbReference type="Pfam" id="PF07687">
    <property type="entry name" value="M20_dimer"/>
    <property type="match status" value="1"/>
</dbReference>
<reference evidence="5" key="1">
    <citation type="submission" date="2017-08" db="EMBL/GenBank/DDBJ databases">
        <authorList>
            <person name="Varghese N."/>
            <person name="Submissions S."/>
        </authorList>
    </citation>
    <scope>NUCLEOTIDE SEQUENCE [LARGE SCALE GENOMIC DNA]</scope>
    <source>
        <strain evidence="5">DSM 4725</strain>
    </source>
</reference>
<dbReference type="OrthoDB" id="9777385at2"/>
<evidence type="ECO:0000256" key="2">
    <source>
        <dbReference type="PIRSR" id="PIRSR005962-1"/>
    </source>
</evidence>
<dbReference type="PANTHER" id="PTHR11014">
    <property type="entry name" value="PEPTIDASE M20 FAMILY MEMBER"/>
    <property type="match status" value="1"/>
</dbReference>
<dbReference type="CDD" id="cd03886">
    <property type="entry name" value="M20_Acy1"/>
    <property type="match status" value="1"/>
</dbReference>
<dbReference type="InterPro" id="IPR002933">
    <property type="entry name" value="Peptidase_M20"/>
</dbReference>
<evidence type="ECO:0000313" key="5">
    <source>
        <dbReference type="Proteomes" id="UP000219435"/>
    </source>
</evidence>
<dbReference type="InterPro" id="IPR011650">
    <property type="entry name" value="Peptidase_M20_dimer"/>
</dbReference>
<evidence type="ECO:0000259" key="3">
    <source>
        <dbReference type="Pfam" id="PF07687"/>
    </source>
</evidence>
<dbReference type="InterPro" id="IPR017439">
    <property type="entry name" value="Amidohydrolase"/>
</dbReference>
<dbReference type="Proteomes" id="UP000219435">
    <property type="component" value="Unassembled WGS sequence"/>
</dbReference>
<evidence type="ECO:0000313" key="4">
    <source>
        <dbReference type="EMBL" id="SOC50887.1"/>
    </source>
</evidence>
<dbReference type="Gene3D" id="3.30.70.360">
    <property type="match status" value="1"/>
</dbReference>
<dbReference type="PIRSF" id="PIRSF005962">
    <property type="entry name" value="Pept_M20D_amidohydro"/>
    <property type="match status" value="1"/>
</dbReference>
<sequence length="401" mass="41988">MPTSPSDLLTAAYDDADRTIELRRRLHRHPEIGLHLPRTQATVLEAFAELPLEVTTGRRTSSVVGVLRGARPGPTYLLRGDMDALPVQEDTGLPFASEVPGVMHACGHDTHVAMLVGAARLLAERRDELAGQVVFMVQPGEEGFHGARYMLEEGLLGVVPEAPVSGAFALHISSTFASGSVNVRPGPVMAAADQWAITLRGRGGHASEPHAAADPIPAAAEIVLALQSMVTRRVNVFDPAVVTVAHLAAGSTNNVIPDSAFLEGTIRTLSAERRADVVAAVGRVAEHVAAAHELEVEFGHEQGYPVTINDAGAAAAVLATTTAMLGEQAAVLLPAPLMGAEDFSYVLQEVPGALAWLGARPPGVDPADAPPNHSNLVVFDEEPLPAGVALYAQMALDALRG</sequence>
<dbReference type="GO" id="GO:0019877">
    <property type="term" value="P:diaminopimelate biosynthetic process"/>
    <property type="evidence" value="ECO:0007669"/>
    <property type="project" value="UniProtKB-ARBA"/>
</dbReference>
<dbReference type="PANTHER" id="PTHR11014:SF63">
    <property type="entry name" value="METALLOPEPTIDASE, PUTATIVE (AFU_ORTHOLOGUE AFUA_6G09600)-RELATED"/>
    <property type="match status" value="1"/>
</dbReference>
<feature type="domain" description="Peptidase M20 dimerisation" evidence="3">
    <location>
        <begin position="195"/>
        <end position="290"/>
    </location>
</feature>
<accession>A0A285VAA9</accession>
<comment type="cofactor">
    <cofactor evidence="2">
        <name>Mn(2+)</name>
        <dbReference type="ChEBI" id="CHEBI:29035"/>
    </cofactor>
    <text evidence="2">The Mn(2+) ion enhances activity.</text>
</comment>
<dbReference type="EMBL" id="OBQI01000005">
    <property type="protein sequence ID" value="SOC50887.1"/>
    <property type="molecule type" value="Genomic_DNA"/>
</dbReference>
<dbReference type="GO" id="GO:0046872">
    <property type="term" value="F:metal ion binding"/>
    <property type="evidence" value="ECO:0007669"/>
    <property type="project" value="UniProtKB-KW"/>
</dbReference>
<proteinExistence type="predicted"/>
<keyword evidence="2" id="KW-0479">Metal-binding</keyword>
<feature type="binding site" evidence="2">
    <location>
        <position position="106"/>
    </location>
    <ligand>
        <name>Mn(2+)</name>
        <dbReference type="ChEBI" id="CHEBI:29035"/>
        <label>2</label>
    </ligand>
</feature>
<feature type="binding site" evidence="2">
    <location>
        <position position="373"/>
    </location>
    <ligand>
        <name>Mn(2+)</name>
        <dbReference type="ChEBI" id="CHEBI:29035"/>
        <label>2</label>
    </ligand>
</feature>
<organism evidence="4 5">
    <name type="scientific">Blastococcus aggregatus</name>
    <dbReference type="NCBI Taxonomy" id="38502"/>
    <lineage>
        <taxon>Bacteria</taxon>
        <taxon>Bacillati</taxon>
        <taxon>Actinomycetota</taxon>
        <taxon>Actinomycetes</taxon>
        <taxon>Geodermatophilales</taxon>
        <taxon>Geodermatophilaceae</taxon>
        <taxon>Blastococcus</taxon>
    </lineage>
</organism>
<dbReference type="NCBIfam" id="TIGR01891">
    <property type="entry name" value="amidohydrolases"/>
    <property type="match status" value="1"/>
</dbReference>
<dbReference type="GO" id="GO:0050118">
    <property type="term" value="F:N-acetyldiaminopimelate deacetylase activity"/>
    <property type="evidence" value="ECO:0007669"/>
    <property type="project" value="UniProtKB-ARBA"/>
</dbReference>
<evidence type="ECO:0000256" key="1">
    <source>
        <dbReference type="ARBA" id="ARBA00022801"/>
    </source>
</evidence>
<dbReference type="RefSeq" id="WP_097196377.1">
    <property type="nucleotide sequence ID" value="NZ_OBQI01000005.1"/>
</dbReference>
<dbReference type="Gene3D" id="3.40.630.10">
    <property type="entry name" value="Zn peptidases"/>
    <property type="match status" value="1"/>
</dbReference>
<gene>
    <name evidence="4" type="ORF">SAMN05660748_3648</name>
</gene>
<dbReference type="Pfam" id="PF01546">
    <property type="entry name" value="Peptidase_M20"/>
    <property type="match status" value="1"/>
</dbReference>
<keyword evidence="2" id="KW-0464">Manganese</keyword>
<dbReference type="AlphaFoldDB" id="A0A285VAA9"/>
<dbReference type="SUPFAM" id="SSF53187">
    <property type="entry name" value="Zn-dependent exopeptidases"/>
    <property type="match status" value="1"/>
</dbReference>
<name>A0A285VAA9_9ACTN</name>
<feature type="binding site" evidence="2">
    <location>
        <position position="171"/>
    </location>
    <ligand>
        <name>Mn(2+)</name>
        <dbReference type="ChEBI" id="CHEBI:29035"/>
        <label>2</label>
    </ligand>
</feature>
<feature type="binding site" evidence="2">
    <location>
        <position position="142"/>
    </location>
    <ligand>
        <name>Mn(2+)</name>
        <dbReference type="ChEBI" id="CHEBI:29035"/>
        <label>2</label>
    </ligand>
</feature>
<feature type="binding site" evidence="2">
    <location>
        <position position="108"/>
    </location>
    <ligand>
        <name>Mn(2+)</name>
        <dbReference type="ChEBI" id="CHEBI:29035"/>
        <label>2</label>
    </ligand>
</feature>
<dbReference type="SUPFAM" id="SSF55031">
    <property type="entry name" value="Bacterial exopeptidase dimerisation domain"/>
    <property type="match status" value="1"/>
</dbReference>
<keyword evidence="1 4" id="KW-0378">Hydrolase</keyword>